<gene>
    <name evidence="2" type="ORF">ASEP1449_LOCUS5820</name>
</gene>
<organism evidence="2">
    <name type="scientific">Attheya septentrionalis</name>
    <dbReference type="NCBI Taxonomy" id="420275"/>
    <lineage>
        <taxon>Eukaryota</taxon>
        <taxon>Sar</taxon>
        <taxon>Stramenopiles</taxon>
        <taxon>Ochrophyta</taxon>
        <taxon>Bacillariophyta</taxon>
        <taxon>Coscinodiscophyceae</taxon>
        <taxon>Chaetocerotophycidae</taxon>
        <taxon>Chaetocerotales</taxon>
        <taxon>Attheyaceae</taxon>
        <taxon>Attheya</taxon>
    </lineage>
</organism>
<feature type="region of interest" description="Disordered" evidence="1">
    <location>
        <begin position="195"/>
        <end position="220"/>
    </location>
</feature>
<reference evidence="2" key="1">
    <citation type="submission" date="2021-01" db="EMBL/GenBank/DDBJ databases">
        <authorList>
            <person name="Corre E."/>
            <person name="Pelletier E."/>
            <person name="Niang G."/>
            <person name="Scheremetjew M."/>
            <person name="Finn R."/>
            <person name="Kale V."/>
            <person name="Holt S."/>
            <person name="Cochrane G."/>
            <person name="Meng A."/>
            <person name="Brown T."/>
            <person name="Cohen L."/>
        </authorList>
    </citation>
    <scope>NUCLEOTIDE SEQUENCE</scope>
    <source>
        <strain evidence="2">CCMP2084</strain>
    </source>
</reference>
<protein>
    <submittedName>
        <fullName evidence="2">Uncharacterized protein</fullName>
    </submittedName>
</protein>
<feature type="compositionally biased region" description="Low complexity" evidence="1">
    <location>
        <begin position="195"/>
        <end position="219"/>
    </location>
</feature>
<proteinExistence type="predicted"/>
<evidence type="ECO:0000256" key="1">
    <source>
        <dbReference type="SAM" id="MobiDB-lite"/>
    </source>
</evidence>
<sequence>MTRKEVDNCDNEEPLRLMGEVSSDAEMGLLLTWSEEDNACRATFVKDRALPEINPNAHVPAALTSEKLLHGGGSGVTVFSGILTSPCLSESREQNIVMKHGGPKDMGELFALATIARQLVIRSSRSGELNDVIVTSAHAMKARIPDFRMIYISPHHLVDRGAKLWHNLRSTFKAISLLRDHDNTLKFYHSDSVDSITSSWDNSSHISSDSATDSTRTDSINSNVVNKNRERSIHITTPRKVSARNTSEVKVNKERMDIQFHPDSKRVIDQDGQAWVHYGGDGYEMFKSIVFQLQALQKDHFWKFTLGQRTIGEGSHPTTGSSLLTDGKLHGALLQTLITEFERVIRDLQFLTLEEEMNEPLQRVQMDLRHWEQQSIAASDGKELALEHVSVSMDAFVGFAIHKNFDPKRGRFQRLRKMGCKFRHCCGESMADTCNDMEEEGLLLTEEEIAPANLLGDLLKPGCLIRNLFVVDTDESSDATALDAISDSWRDILYHAAFEVKGPAATSCIWTCGLTDAGLHNLFLSPTNLSLFDLGTPSLQPIPAFLTKFLMSFFHALGMQDYPVDEDGTNRNDWVKRFEAVPDDSEKFRLTAETAVLLVKSYDAFKITLDRFILSMFDGEQAVRSLLIKYVILQLISDAAFCLERWEMKGGGSKKLQGVPHQQHGLERWLWRALWDLYVASDIHTQQATL</sequence>
<dbReference type="EMBL" id="HBHQ01008665">
    <property type="protein sequence ID" value="CAD9813995.1"/>
    <property type="molecule type" value="Transcribed_RNA"/>
</dbReference>
<name>A0A7S2XL92_9STRA</name>
<accession>A0A7S2XL92</accession>
<evidence type="ECO:0000313" key="2">
    <source>
        <dbReference type="EMBL" id="CAD9813995.1"/>
    </source>
</evidence>
<dbReference type="AlphaFoldDB" id="A0A7S2XL92"/>